<accession>A0ABS0D5V5</accession>
<gene>
    <name evidence="1" type="ORF">IU449_04745</name>
</gene>
<keyword evidence="2" id="KW-1185">Reference proteome</keyword>
<reference evidence="1 2" key="1">
    <citation type="submission" date="2020-10" db="EMBL/GenBank/DDBJ databases">
        <title>Identification of Nocardia species via Next-generation sequencing and recognition of intraspecies genetic diversity.</title>
        <authorList>
            <person name="Li P."/>
            <person name="Li P."/>
            <person name="Lu B."/>
        </authorList>
    </citation>
    <scope>NUCLEOTIDE SEQUENCE [LARGE SCALE GENOMIC DNA]</scope>
    <source>
        <strain evidence="1 2">BJ06-0143</strain>
    </source>
</reference>
<protein>
    <submittedName>
        <fullName evidence="1">Uncharacterized protein</fullName>
    </submittedName>
</protein>
<proteinExistence type="predicted"/>
<dbReference type="RefSeq" id="WP_195000708.1">
    <property type="nucleotide sequence ID" value="NZ_JADLQN010000001.1"/>
</dbReference>
<dbReference type="EMBL" id="JADLQN010000001">
    <property type="protein sequence ID" value="MBF6353862.1"/>
    <property type="molecule type" value="Genomic_DNA"/>
</dbReference>
<comment type="caution">
    <text evidence="1">The sequence shown here is derived from an EMBL/GenBank/DDBJ whole genome shotgun (WGS) entry which is preliminary data.</text>
</comment>
<organism evidence="1 2">
    <name type="scientific">Nocardia higoensis</name>
    <dbReference type="NCBI Taxonomy" id="228599"/>
    <lineage>
        <taxon>Bacteria</taxon>
        <taxon>Bacillati</taxon>
        <taxon>Actinomycetota</taxon>
        <taxon>Actinomycetes</taxon>
        <taxon>Mycobacteriales</taxon>
        <taxon>Nocardiaceae</taxon>
        <taxon>Nocardia</taxon>
    </lineage>
</organism>
<name>A0ABS0D5V5_9NOCA</name>
<evidence type="ECO:0000313" key="1">
    <source>
        <dbReference type="EMBL" id="MBF6353862.1"/>
    </source>
</evidence>
<evidence type="ECO:0000313" key="2">
    <source>
        <dbReference type="Proteomes" id="UP000707731"/>
    </source>
</evidence>
<dbReference type="Proteomes" id="UP000707731">
    <property type="component" value="Unassembled WGS sequence"/>
</dbReference>
<sequence length="140" mass="16222">MNSLFAHIPATRLRIDATSMTSEVSPERAARESRAGPRCWRLSWLPDRWLSRRQALAGMELDVLVSEPDLVDDRIVFAMMETRADLLGIPVQDALIRIWERIVRRHHERYGPPGPDVREWLELPPDFDTGSNRRVFPEHA</sequence>